<evidence type="ECO:0000256" key="11">
    <source>
        <dbReference type="ARBA" id="ARBA00023180"/>
    </source>
</evidence>
<dbReference type="Pfam" id="PF08266">
    <property type="entry name" value="Cadherin_2"/>
    <property type="match status" value="1"/>
</dbReference>
<evidence type="ECO:0000256" key="8">
    <source>
        <dbReference type="ARBA" id="ARBA00022889"/>
    </source>
</evidence>
<feature type="domain" description="Cadherin" evidence="16">
    <location>
        <begin position="25"/>
        <end position="138"/>
    </location>
</feature>
<evidence type="ECO:0000256" key="14">
    <source>
        <dbReference type="SAM" id="Phobius"/>
    </source>
</evidence>
<dbReference type="Proteomes" id="UP000515152">
    <property type="component" value="Chromosome 18"/>
</dbReference>
<dbReference type="PROSITE" id="PS50268">
    <property type="entry name" value="CADHERIN_2"/>
    <property type="match status" value="7"/>
</dbReference>
<feature type="transmembrane region" description="Helical" evidence="14">
    <location>
        <begin position="849"/>
        <end position="872"/>
    </location>
</feature>
<evidence type="ECO:0000313" key="17">
    <source>
        <dbReference type="Proteomes" id="UP000515152"/>
    </source>
</evidence>
<evidence type="ECO:0000256" key="3">
    <source>
        <dbReference type="ARBA" id="ARBA00022553"/>
    </source>
</evidence>
<feature type="compositionally biased region" description="Polar residues" evidence="13">
    <location>
        <begin position="1137"/>
        <end position="1151"/>
    </location>
</feature>
<feature type="domain" description="Cadherin" evidence="16">
    <location>
        <begin position="507"/>
        <end position="610"/>
    </location>
</feature>
<dbReference type="Pfam" id="PF00028">
    <property type="entry name" value="Cadherin"/>
    <property type="match status" value="5"/>
</dbReference>
<reference evidence="18" key="1">
    <citation type="submission" date="2025-08" db="UniProtKB">
        <authorList>
            <consortium name="RefSeq"/>
        </authorList>
    </citation>
    <scope>IDENTIFICATION</scope>
</reference>
<dbReference type="OrthoDB" id="6252479at2759"/>
<dbReference type="GeneID" id="105911373"/>
<feature type="region of interest" description="Disordered" evidence="13">
    <location>
        <begin position="1039"/>
        <end position="1103"/>
    </location>
</feature>
<dbReference type="FunFam" id="2.60.40.60:FF:000005">
    <property type="entry name" value="Protocadherin 9"/>
    <property type="match status" value="1"/>
</dbReference>
<evidence type="ECO:0000256" key="10">
    <source>
        <dbReference type="ARBA" id="ARBA00023136"/>
    </source>
</evidence>
<feature type="region of interest" description="Disordered" evidence="13">
    <location>
        <begin position="929"/>
        <end position="963"/>
    </location>
</feature>
<dbReference type="FunFam" id="2.60.40.60:FF:000016">
    <property type="entry name" value="Protocadherin 9"/>
    <property type="match status" value="1"/>
</dbReference>
<dbReference type="FunFam" id="2.60.40.60:FF:000034">
    <property type="entry name" value="Protocadherin 1"/>
    <property type="match status" value="1"/>
</dbReference>
<keyword evidence="4 14" id="KW-0812">Transmembrane</keyword>
<feature type="region of interest" description="Disordered" evidence="13">
    <location>
        <begin position="880"/>
        <end position="915"/>
    </location>
</feature>
<proteinExistence type="predicted"/>
<dbReference type="InterPro" id="IPR002126">
    <property type="entry name" value="Cadherin-like_dom"/>
</dbReference>
<evidence type="ECO:0000256" key="12">
    <source>
        <dbReference type="PROSITE-ProRule" id="PRU00043"/>
    </source>
</evidence>
<keyword evidence="9 14" id="KW-1133">Transmembrane helix</keyword>
<feature type="chain" id="PRO_5028214310" evidence="15">
    <location>
        <begin position="26"/>
        <end position="1250"/>
    </location>
</feature>
<keyword evidence="17" id="KW-1185">Reference proteome</keyword>
<dbReference type="InterPro" id="IPR020894">
    <property type="entry name" value="Cadherin_CS"/>
</dbReference>
<evidence type="ECO:0000256" key="1">
    <source>
        <dbReference type="ARBA" id="ARBA00004251"/>
    </source>
</evidence>
<dbReference type="AlphaFoldDB" id="A0A6P3WDJ9"/>
<dbReference type="InterPro" id="IPR015919">
    <property type="entry name" value="Cadherin-like_sf"/>
</dbReference>
<dbReference type="FunFam" id="2.60.40.60:FF:000073">
    <property type="entry name" value="protocadherin-7 isoform X1"/>
    <property type="match status" value="1"/>
</dbReference>
<dbReference type="Pfam" id="PF08374">
    <property type="entry name" value="Protocadherin"/>
    <property type="match status" value="1"/>
</dbReference>
<feature type="domain" description="Cadherin" evidence="16">
    <location>
        <begin position="403"/>
        <end position="506"/>
    </location>
</feature>
<name>A0A6P3WDJ9_CLUHA</name>
<feature type="compositionally biased region" description="Basic residues" evidence="13">
    <location>
        <begin position="901"/>
        <end position="915"/>
    </location>
</feature>
<feature type="region of interest" description="Disordered" evidence="13">
    <location>
        <begin position="1124"/>
        <end position="1165"/>
    </location>
</feature>
<dbReference type="KEGG" id="char:105911373"/>
<feature type="region of interest" description="Disordered" evidence="13">
    <location>
        <begin position="1213"/>
        <end position="1233"/>
    </location>
</feature>
<evidence type="ECO:0000256" key="2">
    <source>
        <dbReference type="ARBA" id="ARBA00022475"/>
    </source>
</evidence>
<keyword evidence="6" id="KW-0677">Repeat</keyword>
<dbReference type="GO" id="GO:0005509">
    <property type="term" value="F:calcium ion binding"/>
    <property type="evidence" value="ECO:0007669"/>
    <property type="project" value="UniProtKB-UniRule"/>
</dbReference>
<feature type="domain" description="Cadherin" evidence="16">
    <location>
        <begin position="611"/>
        <end position="713"/>
    </location>
</feature>
<keyword evidence="7 12" id="KW-0106">Calcium</keyword>
<dbReference type="PANTHER" id="PTHR24028:SF253">
    <property type="entry name" value="PROTOCADHERIN-7"/>
    <property type="match status" value="1"/>
</dbReference>
<dbReference type="PANTHER" id="PTHR24028">
    <property type="entry name" value="CADHERIN-87A"/>
    <property type="match status" value="1"/>
</dbReference>
<dbReference type="SMART" id="SM00112">
    <property type="entry name" value="CA"/>
    <property type="match status" value="7"/>
</dbReference>
<organism evidence="17 18">
    <name type="scientific">Clupea harengus</name>
    <name type="common">Atlantic herring</name>
    <dbReference type="NCBI Taxonomy" id="7950"/>
    <lineage>
        <taxon>Eukaryota</taxon>
        <taxon>Metazoa</taxon>
        <taxon>Chordata</taxon>
        <taxon>Craniata</taxon>
        <taxon>Vertebrata</taxon>
        <taxon>Euteleostomi</taxon>
        <taxon>Actinopterygii</taxon>
        <taxon>Neopterygii</taxon>
        <taxon>Teleostei</taxon>
        <taxon>Clupei</taxon>
        <taxon>Clupeiformes</taxon>
        <taxon>Clupeoidei</taxon>
        <taxon>Clupeidae</taxon>
        <taxon>Clupea</taxon>
    </lineage>
</organism>
<dbReference type="CTD" id="555504"/>
<comment type="subcellular location">
    <subcellularLocation>
        <location evidence="1">Cell membrane</location>
        <topology evidence="1">Single-pass type I membrane protein</topology>
    </subcellularLocation>
</comment>
<dbReference type="PRINTS" id="PR00205">
    <property type="entry name" value="CADHERIN"/>
</dbReference>
<dbReference type="GO" id="GO:0009653">
    <property type="term" value="P:anatomical structure morphogenesis"/>
    <property type="evidence" value="ECO:0007669"/>
    <property type="project" value="UniProtKB-ARBA"/>
</dbReference>
<dbReference type="FunFam" id="2.60.40.60:FF:000082">
    <property type="entry name" value="Protocadherin 7b"/>
    <property type="match status" value="1"/>
</dbReference>
<dbReference type="GO" id="GO:0007156">
    <property type="term" value="P:homophilic cell adhesion via plasma membrane adhesion molecules"/>
    <property type="evidence" value="ECO:0007669"/>
    <property type="project" value="InterPro"/>
</dbReference>
<feature type="region of interest" description="Disordered" evidence="13">
    <location>
        <begin position="186"/>
        <end position="207"/>
    </location>
</feature>
<protein>
    <submittedName>
        <fullName evidence="18">Protocadherin-7b isoform X2</fullName>
    </submittedName>
</protein>
<evidence type="ECO:0000256" key="6">
    <source>
        <dbReference type="ARBA" id="ARBA00022737"/>
    </source>
</evidence>
<keyword evidence="5 15" id="KW-0732">Signal</keyword>
<evidence type="ECO:0000256" key="5">
    <source>
        <dbReference type="ARBA" id="ARBA00022729"/>
    </source>
</evidence>
<evidence type="ECO:0000256" key="9">
    <source>
        <dbReference type="ARBA" id="ARBA00022989"/>
    </source>
</evidence>
<dbReference type="Gene3D" id="2.60.40.60">
    <property type="entry name" value="Cadherins"/>
    <property type="match status" value="7"/>
</dbReference>
<keyword evidence="8" id="KW-0130">Cell adhesion</keyword>
<keyword evidence="10 14" id="KW-0472">Membrane</keyword>
<dbReference type="GO" id="GO:0005886">
    <property type="term" value="C:plasma membrane"/>
    <property type="evidence" value="ECO:0007669"/>
    <property type="project" value="UniProtKB-SubCell"/>
</dbReference>
<feature type="compositionally biased region" description="Polar residues" evidence="13">
    <location>
        <begin position="1039"/>
        <end position="1055"/>
    </location>
</feature>
<keyword evidence="2" id="KW-1003">Cell membrane</keyword>
<keyword evidence="11" id="KW-0325">Glycoprotein</keyword>
<dbReference type="InterPro" id="IPR013164">
    <property type="entry name" value="Cadherin_N"/>
</dbReference>
<feature type="signal peptide" evidence="15">
    <location>
        <begin position="1"/>
        <end position="25"/>
    </location>
</feature>
<dbReference type="InterPro" id="IPR050174">
    <property type="entry name" value="Protocadherin/Cadherin-CA"/>
</dbReference>
<feature type="domain" description="Cadherin" evidence="16">
    <location>
        <begin position="732"/>
        <end position="833"/>
    </location>
</feature>
<evidence type="ECO:0000259" key="16">
    <source>
        <dbReference type="PROSITE" id="PS50268"/>
    </source>
</evidence>
<evidence type="ECO:0000256" key="7">
    <source>
        <dbReference type="ARBA" id="ARBA00022837"/>
    </source>
</evidence>
<gene>
    <name evidence="18" type="primary">pcdh7b</name>
</gene>
<sequence length="1250" mass="136580">MRTTGAVDYLCYLVLILQLLSQPAAKKVLRYRLAEEGPADIRIGNVAADLGIGAGSGEVTFTLESGSEYFKIDNITGELSTNDRRIDREKLQQCQMIFDENECFIDFEVSVIGPAQSWLDLFEGKVIILDINDNTPSFPSPVLTLSVEENRPIGTLYLLPTATDRDFGRNGIERYELIQDSGDSSVRRIGSSLGSNGDSHSGKRRFDDSSRNSFFELQVADTTDGEKQPQLIIKGALDREQRDSYELTLRVRDGGDPPRSSQAILRVMITDVNDNSPRFEKTVYEADLPENSSPGAPILQLKAMDADVGVNGQIEYVFGASTESVRRLLRLDESTGWLSVLHRIDREDVSQLRFTVMARDRGQPPKTDKAAVVLNIKDENDNEPSIDIRKIGRIYLRDGVANVAEDVVVDTPIALVQVSDRDQDQNGFVTCTVVGDVPFQLKLTSENDGEMNKKKYFLHTSAPLDYESVQEYTVVIVAVDSGSPSLSSNNSLLVKVTDTNDNPPIFSKSTVEVSFAENNAPGERVATMKATDADSGKNAEISYSLDSSVNGIFSIEADSGDIRVNTILDREQTERYEFKVVAKDKGMPILQGSATVVILVADKNDNEPKFMQDVFTFYVKENMQPNSPVGMVTVMDADKGPNAQMSLFIEEEEEIFSIENDTGTIFSTVSFDREQKTQYSFRVKAVDGGDPPRSATATVSLLVMDDNDNPPTVLFPLNNTYTLLPPASTVQTVVRTVVATDTDTGQNADLHFSIIGGNPFKLFDMDRATGVISLVGKLEQKHYGLHRLVVLVNDSGQPSQSTTTLVHVFVNESVANSSVVEAQVARSLATPLNADIAGDPNYDLSKQRLSIVIGVVSGIMTVILIILVVVMARYCRPKNKNGYEAGKKDHEDFFTPQQHDKGKKPKKDKNKKKCKQPLYSSIVTVEASKPNGQRYDGVNEKLSDSPGMGRYRSVNGGPGSPDLARHYKSSSPLPTVQLHPQSPTAGKKHQAVQDLPPANTFVGTGDNISLGSDHCSEYSTQTINKYNKQPFRRVTFSVVSQPQDPHHQGSLQSCYDSGLDESETPSSKSSSGPRLGALPLPEDSYERTTPDGSVDTRPLPDVAMTGKCTRECDEYGHSDACWMPVRTSPERRPKQQVPGSQQPPKLSTFMTSGGVGGGATGEQAVNPDIPLAVANGDPVAGAHLLGDRNRNLLHKKMSASSSSYDAFATASYAAGAPDDPSRPPEDIPMAQTGDYKTTTCGTLTRREVYL</sequence>
<evidence type="ECO:0000313" key="18">
    <source>
        <dbReference type="RefSeq" id="XP_012695624.1"/>
    </source>
</evidence>
<evidence type="ECO:0000256" key="13">
    <source>
        <dbReference type="SAM" id="MobiDB-lite"/>
    </source>
</evidence>
<dbReference type="SUPFAM" id="SSF49313">
    <property type="entry name" value="Cadherin-like"/>
    <property type="match status" value="7"/>
</dbReference>
<feature type="domain" description="Cadherin" evidence="16">
    <location>
        <begin position="280"/>
        <end position="386"/>
    </location>
</feature>
<dbReference type="RefSeq" id="XP_012695624.1">
    <property type="nucleotide sequence ID" value="XM_012840170.3"/>
</dbReference>
<accession>A0A6P3WDJ9</accession>
<dbReference type="FunFam" id="2.60.40.60:FF:000043">
    <property type="entry name" value="Protocadherin 1"/>
    <property type="match status" value="1"/>
</dbReference>
<evidence type="ECO:0000256" key="4">
    <source>
        <dbReference type="ARBA" id="ARBA00022692"/>
    </source>
</evidence>
<dbReference type="InterPro" id="IPR013585">
    <property type="entry name" value="Protocadherin"/>
</dbReference>
<feature type="domain" description="Cadherin" evidence="16">
    <location>
        <begin position="139"/>
        <end position="279"/>
    </location>
</feature>
<dbReference type="PROSITE" id="PS00232">
    <property type="entry name" value="CADHERIN_1"/>
    <property type="match status" value="4"/>
</dbReference>
<keyword evidence="3" id="KW-0597">Phosphoprotein</keyword>
<dbReference type="CDD" id="cd11304">
    <property type="entry name" value="Cadherin_repeat"/>
    <property type="match status" value="7"/>
</dbReference>
<dbReference type="FunFam" id="2.60.40.60:FF:000028">
    <property type="entry name" value="Protocadherin 1"/>
    <property type="match status" value="1"/>
</dbReference>
<evidence type="ECO:0000256" key="15">
    <source>
        <dbReference type="SAM" id="SignalP"/>
    </source>
</evidence>